<protein>
    <submittedName>
        <fullName evidence="2">Universal stress protein</fullName>
    </submittedName>
</protein>
<accession>A0A7C4AHE3</accession>
<dbReference type="AlphaFoldDB" id="A0A7C4AHE3"/>
<evidence type="ECO:0000259" key="1">
    <source>
        <dbReference type="Pfam" id="PF00582"/>
    </source>
</evidence>
<dbReference type="InterPro" id="IPR014729">
    <property type="entry name" value="Rossmann-like_a/b/a_fold"/>
</dbReference>
<name>A0A7C4AHE3_9BACT</name>
<organism evidence="2">
    <name type="scientific">Fundidesulfovibrio putealis</name>
    <dbReference type="NCBI Taxonomy" id="270496"/>
    <lineage>
        <taxon>Bacteria</taxon>
        <taxon>Pseudomonadati</taxon>
        <taxon>Thermodesulfobacteriota</taxon>
        <taxon>Desulfovibrionia</taxon>
        <taxon>Desulfovibrionales</taxon>
        <taxon>Desulfovibrionaceae</taxon>
        <taxon>Fundidesulfovibrio</taxon>
    </lineage>
</organism>
<evidence type="ECO:0000313" key="2">
    <source>
        <dbReference type="EMBL" id="HGG92818.1"/>
    </source>
</evidence>
<gene>
    <name evidence="2" type="ORF">ENR59_07690</name>
</gene>
<reference evidence="2" key="1">
    <citation type="journal article" date="2020" name="mSystems">
        <title>Genome- and Community-Level Interaction Insights into Carbon Utilization and Element Cycling Functions of Hydrothermarchaeota in Hydrothermal Sediment.</title>
        <authorList>
            <person name="Zhou Z."/>
            <person name="Liu Y."/>
            <person name="Xu W."/>
            <person name="Pan J."/>
            <person name="Luo Z.H."/>
            <person name="Li M."/>
        </authorList>
    </citation>
    <scope>NUCLEOTIDE SEQUENCE [LARGE SCALE GENOMIC DNA]</scope>
    <source>
        <strain evidence="2">SpSt-413</strain>
    </source>
</reference>
<dbReference type="EMBL" id="DSRP01000531">
    <property type="protein sequence ID" value="HGG92818.1"/>
    <property type="molecule type" value="Genomic_DNA"/>
</dbReference>
<dbReference type="SUPFAM" id="SSF52402">
    <property type="entry name" value="Adenine nucleotide alpha hydrolases-like"/>
    <property type="match status" value="1"/>
</dbReference>
<proteinExistence type="predicted"/>
<dbReference type="CDD" id="cd00293">
    <property type="entry name" value="USP-like"/>
    <property type="match status" value="1"/>
</dbReference>
<sequence>MNILLALDESTQAMDEAVRIARDRGAALTALYVQDATWHDYLGSDWLSGSNARGGYIEWAAEHDIQESAQLPLELLRRAEGLEVRVKVAAGRAPVEILKELETGQYQLLVMAHPFKRGLEVLRDTARDLLGKLPCSVLLVAPTPGGADSDRD</sequence>
<dbReference type="Pfam" id="PF00582">
    <property type="entry name" value="Usp"/>
    <property type="match status" value="1"/>
</dbReference>
<feature type="domain" description="UspA" evidence="1">
    <location>
        <begin position="2"/>
        <end position="140"/>
    </location>
</feature>
<dbReference type="InterPro" id="IPR006016">
    <property type="entry name" value="UspA"/>
</dbReference>
<comment type="caution">
    <text evidence="2">The sequence shown here is derived from an EMBL/GenBank/DDBJ whole genome shotgun (WGS) entry which is preliminary data.</text>
</comment>
<dbReference type="Gene3D" id="3.40.50.620">
    <property type="entry name" value="HUPs"/>
    <property type="match status" value="1"/>
</dbReference>